<evidence type="ECO:0000256" key="1">
    <source>
        <dbReference type="ARBA" id="ARBA00004651"/>
    </source>
</evidence>
<comment type="subcellular location">
    <subcellularLocation>
        <location evidence="1">Cell membrane</location>
        <topology evidence="1">Multi-pass membrane protein</topology>
    </subcellularLocation>
</comment>
<name>A0A850SUD8_9BACT</name>
<dbReference type="InterPro" id="IPR051449">
    <property type="entry name" value="ABC-2_transporter_component"/>
</dbReference>
<evidence type="ECO:0000256" key="3">
    <source>
        <dbReference type="ARBA" id="ARBA00022692"/>
    </source>
</evidence>
<evidence type="ECO:0000313" key="8">
    <source>
        <dbReference type="Proteomes" id="UP000553343"/>
    </source>
</evidence>
<comment type="caution">
    <text evidence="7">The sequence shown here is derived from an EMBL/GenBank/DDBJ whole genome shotgun (WGS) entry which is preliminary data.</text>
</comment>
<proteinExistence type="predicted"/>
<protein>
    <submittedName>
        <fullName evidence="7">ABC transporter permease subunit</fullName>
    </submittedName>
</protein>
<evidence type="ECO:0000256" key="2">
    <source>
        <dbReference type="ARBA" id="ARBA00022475"/>
    </source>
</evidence>
<sequence length="234" mass="25974">MTPIKTIALKEFKDYFISPIAYIVISLFLIVTGWFFFSTFFIYGRADLRDFFALLPITFSFFIPAVTMRMFAEEKNVGSYESLLTMPVSFTHIALGKFFAASAFAAAMLLPTLSYPLFISFIGNVDLGPVAGGYIGAVLLGGAYCSIGLFASALTRNQIIAFIIGCAICFTLTIIDRMLFFVPERLVPVVEYLGANAHFTNISKGIIDSRDLIYFASVIFIFIFSTDIAMKEKN</sequence>
<dbReference type="GO" id="GO:0140359">
    <property type="term" value="F:ABC-type transporter activity"/>
    <property type="evidence" value="ECO:0007669"/>
    <property type="project" value="InterPro"/>
</dbReference>
<feature type="transmembrane region" description="Helical" evidence="6">
    <location>
        <begin position="130"/>
        <end position="152"/>
    </location>
</feature>
<dbReference type="PANTHER" id="PTHR30294">
    <property type="entry name" value="MEMBRANE COMPONENT OF ABC TRANSPORTER YHHJ-RELATED"/>
    <property type="match status" value="1"/>
</dbReference>
<reference evidence="7 8" key="1">
    <citation type="submission" date="2020-06" db="EMBL/GenBank/DDBJ databases">
        <title>High-quality draft genome of sulfate reducer Desulfobacter latus type strain AcrS2 isolated from marine sediment.</title>
        <authorList>
            <person name="Hoppe M."/>
            <person name="Larsen C.K."/>
            <person name="Marshall I.P.G."/>
            <person name="Schramm A."/>
            <person name="Marietou A.G."/>
        </authorList>
    </citation>
    <scope>NUCLEOTIDE SEQUENCE [LARGE SCALE GENOMIC DNA]</scope>
    <source>
        <strain evidence="7 8">AcRS2</strain>
    </source>
</reference>
<keyword evidence="5 6" id="KW-0472">Membrane</keyword>
<keyword evidence="8" id="KW-1185">Reference proteome</keyword>
<evidence type="ECO:0000256" key="4">
    <source>
        <dbReference type="ARBA" id="ARBA00022989"/>
    </source>
</evidence>
<feature type="transmembrane region" description="Helical" evidence="6">
    <location>
        <begin position="20"/>
        <end position="45"/>
    </location>
</feature>
<keyword evidence="4 6" id="KW-1133">Transmembrane helix</keyword>
<dbReference type="RefSeq" id="WP_178366221.1">
    <property type="nucleotide sequence ID" value="NZ_JACADJ010000017.1"/>
</dbReference>
<keyword evidence="3 6" id="KW-0812">Transmembrane</keyword>
<dbReference type="GO" id="GO:0005886">
    <property type="term" value="C:plasma membrane"/>
    <property type="evidence" value="ECO:0007669"/>
    <property type="project" value="UniProtKB-SubCell"/>
</dbReference>
<dbReference type="EMBL" id="JACADJ010000017">
    <property type="protein sequence ID" value="NWH04769.1"/>
    <property type="molecule type" value="Genomic_DNA"/>
</dbReference>
<dbReference type="AlphaFoldDB" id="A0A850SUD8"/>
<feature type="transmembrane region" description="Helical" evidence="6">
    <location>
        <begin position="83"/>
        <end position="110"/>
    </location>
</feature>
<accession>A0A850SUD8</accession>
<dbReference type="Proteomes" id="UP000553343">
    <property type="component" value="Unassembled WGS sequence"/>
</dbReference>
<feature type="transmembrane region" description="Helical" evidence="6">
    <location>
        <begin position="159"/>
        <end position="182"/>
    </location>
</feature>
<evidence type="ECO:0000256" key="5">
    <source>
        <dbReference type="ARBA" id="ARBA00023136"/>
    </source>
</evidence>
<organism evidence="7 8">
    <name type="scientific">Desulfobacter latus</name>
    <dbReference type="NCBI Taxonomy" id="2292"/>
    <lineage>
        <taxon>Bacteria</taxon>
        <taxon>Pseudomonadati</taxon>
        <taxon>Thermodesulfobacteriota</taxon>
        <taxon>Desulfobacteria</taxon>
        <taxon>Desulfobacterales</taxon>
        <taxon>Desulfobacteraceae</taxon>
        <taxon>Desulfobacter</taxon>
    </lineage>
</organism>
<evidence type="ECO:0000313" key="7">
    <source>
        <dbReference type="EMBL" id="NWH04769.1"/>
    </source>
</evidence>
<gene>
    <name evidence="7" type="ORF">HXW94_07175</name>
</gene>
<dbReference type="PANTHER" id="PTHR30294:SF29">
    <property type="entry name" value="MULTIDRUG ABC TRANSPORTER PERMEASE YBHS-RELATED"/>
    <property type="match status" value="1"/>
</dbReference>
<evidence type="ECO:0000256" key="6">
    <source>
        <dbReference type="SAM" id="Phobius"/>
    </source>
</evidence>
<feature type="transmembrane region" description="Helical" evidence="6">
    <location>
        <begin position="51"/>
        <end position="71"/>
    </location>
</feature>
<keyword evidence="2" id="KW-1003">Cell membrane</keyword>
<feature type="transmembrane region" description="Helical" evidence="6">
    <location>
        <begin position="212"/>
        <end position="230"/>
    </location>
</feature>